<keyword evidence="2" id="KW-0732">Signal</keyword>
<dbReference type="EMBL" id="JBJQND010000004">
    <property type="protein sequence ID" value="KAL3880008.1"/>
    <property type="molecule type" value="Genomic_DNA"/>
</dbReference>
<keyword evidence="1" id="KW-0175">Coiled coil</keyword>
<keyword evidence="4" id="KW-1185">Reference proteome</keyword>
<dbReference type="PANTHER" id="PTHR24024">
    <property type="entry name" value="PULMONARY SURFACTANT-ASSOCIATED PROTEIN A"/>
    <property type="match status" value="1"/>
</dbReference>
<feature type="chain" id="PRO_5044804720" evidence="2">
    <location>
        <begin position="18"/>
        <end position="292"/>
    </location>
</feature>
<dbReference type="PANTHER" id="PTHR24024:SF18">
    <property type="entry name" value="SHORT-CHAIN COLLAGEN C4-LIKE"/>
    <property type="match status" value="1"/>
</dbReference>
<accession>A0ABD3X3D6</accession>
<evidence type="ECO:0000313" key="3">
    <source>
        <dbReference type="EMBL" id="KAL3880008.1"/>
    </source>
</evidence>
<dbReference type="AlphaFoldDB" id="A0ABD3X3D6"/>
<reference evidence="3 4" key="1">
    <citation type="submission" date="2024-11" db="EMBL/GenBank/DDBJ databases">
        <title>Chromosome-level genome assembly of the freshwater bivalve Anodonta woodiana.</title>
        <authorList>
            <person name="Chen X."/>
        </authorList>
    </citation>
    <scope>NUCLEOTIDE SEQUENCE [LARGE SCALE GENOMIC DNA]</scope>
    <source>
        <strain evidence="3">MN2024</strain>
        <tissue evidence="3">Gills</tissue>
    </source>
</reference>
<evidence type="ECO:0000256" key="2">
    <source>
        <dbReference type="SAM" id="SignalP"/>
    </source>
</evidence>
<evidence type="ECO:0000256" key="1">
    <source>
        <dbReference type="SAM" id="Coils"/>
    </source>
</evidence>
<feature type="coiled-coil region" evidence="1">
    <location>
        <begin position="88"/>
        <end position="122"/>
    </location>
</feature>
<comment type="caution">
    <text evidence="3">The sequence shown here is derived from an EMBL/GenBank/DDBJ whole genome shotgun (WGS) entry which is preliminary data.</text>
</comment>
<dbReference type="InterPro" id="IPR051077">
    <property type="entry name" value="Ca-dependent_lectin"/>
</dbReference>
<sequence>MLAARFILLVVLAVCVGTAILESVGWTDLEADRNGLERSRRSLLDNDFDLLTLRVKLMLLQVEELKRKYYQKENTGTDILENVSRTDLELIRIQLEEEKTKRLQLQSDLEVMMLKIETLNRRFDQKDTNGYMAGSDYGQTGNGPNNLCLPEDPTWAKYLDGTFGGDHRARVYGTEYETGGGGTYTPFSSDLYENDVPCAVCRTTRSSSIMIPGRTNCYSGWTVEYSGYLVSAHYGHVSPIEYVCLDGNPESIDGGHANLNGHLIYLVDVICGSLRCPPYVNGRELACVVCSK</sequence>
<organism evidence="3 4">
    <name type="scientific">Sinanodonta woodiana</name>
    <name type="common">Chinese pond mussel</name>
    <name type="synonym">Anodonta woodiana</name>
    <dbReference type="NCBI Taxonomy" id="1069815"/>
    <lineage>
        <taxon>Eukaryota</taxon>
        <taxon>Metazoa</taxon>
        <taxon>Spiralia</taxon>
        <taxon>Lophotrochozoa</taxon>
        <taxon>Mollusca</taxon>
        <taxon>Bivalvia</taxon>
        <taxon>Autobranchia</taxon>
        <taxon>Heteroconchia</taxon>
        <taxon>Palaeoheterodonta</taxon>
        <taxon>Unionida</taxon>
        <taxon>Unionoidea</taxon>
        <taxon>Unionidae</taxon>
        <taxon>Unioninae</taxon>
        <taxon>Sinanodonta</taxon>
    </lineage>
</organism>
<proteinExistence type="predicted"/>
<protein>
    <submittedName>
        <fullName evidence="3">Uncharacterized protein</fullName>
    </submittedName>
</protein>
<gene>
    <name evidence="3" type="ORF">ACJMK2_032280</name>
</gene>
<evidence type="ECO:0000313" key="4">
    <source>
        <dbReference type="Proteomes" id="UP001634394"/>
    </source>
</evidence>
<dbReference type="Proteomes" id="UP001634394">
    <property type="component" value="Unassembled WGS sequence"/>
</dbReference>
<feature type="signal peptide" evidence="2">
    <location>
        <begin position="1"/>
        <end position="17"/>
    </location>
</feature>
<name>A0ABD3X3D6_SINWO</name>